<dbReference type="OrthoDB" id="9801899at2"/>
<dbReference type="InterPro" id="IPR005835">
    <property type="entry name" value="NTP_transferase_dom"/>
</dbReference>
<protein>
    <submittedName>
        <fullName evidence="2">Glucose-1-phosphate cytidylyltransferase</fullName>
        <ecNumber evidence="2">2.7.7.33</ecNumber>
    </submittedName>
</protein>
<evidence type="ECO:0000313" key="3">
    <source>
        <dbReference type="Proteomes" id="UP000315082"/>
    </source>
</evidence>
<evidence type="ECO:0000313" key="2">
    <source>
        <dbReference type="EMBL" id="QDV67628.1"/>
    </source>
</evidence>
<name>A0A518JQ25_9BACT</name>
<sequence length="283" mass="32389">MKAVILAGGFGTRLSEETQLKPKPMVEIGGRPILWHLLKLYSHHGINDFVICAGYKAYLIKEYFANYPLHMSDMTWDYRTNTVEVHQNHVEPWRVTVIDTGLETMTGGRLKRIRQHVGNETFLMTYGDGLADIDIQASIRFHRAHGKLATVTATQPSGRFGRLAIGNDTRVSAFQEKPTGDGGWINGGFFVLEPETLDFIEGDSTIWEREPLEQLAMRGELSAYKHSGFWMPMDTLRDKQSLEQKWEELDCPWRVWNKMHCSEDQVIRTLPDRVHSQITKQAA</sequence>
<dbReference type="EMBL" id="CP036348">
    <property type="protein sequence ID" value="QDV67628.1"/>
    <property type="molecule type" value="Genomic_DNA"/>
</dbReference>
<dbReference type="NCBIfam" id="TIGR02623">
    <property type="entry name" value="G1P_cyt_trans"/>
    <property type="match status" value="1"/>
</dbReference>
<reference evidence="2 3" key="1">
    <citation type="submission" date="2019-02" db="EMBL/GenBank/DDBJ databases">
        <title>Deep-cultivation of Planctomycetes and their phenomic and genomic characterization uncovers novel biology.</title>
        <authorList>
            <person name="Wiegand S."/>
            <person name="Jogler M."/>
            <person name="Boedeker C."/>
            <person name="Pinto D."/>
            <person name="Vollmers J."/>
            <person name="Rivas-Marin E."/>
            <person name="Kohn T."/>
            <person name="Peeters S.H."/>
            <person name="Heuer A."/>
            <person name="Rast P."/>
            <person name="Oberbeckmann S."/>
            <person name="Bunk B."/>
            <person name="Jeske O."/>
            <person name="Meyerdierks A."/>
            <person name="Storesund J.E."/>
            <person name="Kallscheuer N."/>
            <person name="Luecker S."/>
            <person name="Lage O.M."/>
            <person name="Pohl T."/>
            <person name="Merkel B.J."/>
            <person name="Hornburger P."/>
            <person name="Mueller R.-W."/>
            <person name="Bruemmer F."/>
            <person name="Labrenz M."/>
            <person name="Spormann A.M."/>
            <person name="Op den Camp H."/>
            <person name="Overmann J."/>
            <person name="Amann R."/>
            <person name="Jetten M.S.M."/>
            <person name="Mascher T."/>
            <person name="Medema M.H."/>
            <person name="Devos D.P."/>
            <person name="Kaster A.-K."/>
            <person name="Ovreas L."/>
            <person name="Rohde M."/>
            <person name="Galperin M.Y."/>
            <person name="Jogler C."/>
        </authorList>
    </citation>
    <scope>NUCLEOTIDE SEQUENCE [LARGE SCALE GENOMIC DNA]</scope>
    <source>
        <strain evidence="2 3">Poly24</strain>
    </source>
</reference>
<dbReference type="EC" id="2.7.7.33" evidence="2"/>
<dbReference type="InterPro" id="IPR046981">
    <property type="entry name" value="G1P_cyt_trans"/>
</dbReference>
<dbReference type="RefSeq" id="WP_145092093.1">
    <property type="nucleotide sequence ID" value="NZ_CP036348.1"/>
</dbReference>
<proteinExistence type="predicted"/>
<accession>A0A518JQ25</accession>
<dbReference type="Gene3D" id="3.90.550.10">
    <property type="entry name" value="Spore Coat Polysaccharide Biosynthesis Protein SpsA, Chain A"/>
    <property type="match status" value="1"/>
</dbReference>
<dbReference type="GO" id="GO:0047343">
    <property type="term" value="F:glucose-1-phosphate cytidylyltransferase activity"/>
    <property type="evidence" value="ECO:0007669"/>
    <property type="project" value="UniProtKB-EC"/>
</dbReference>
<dbReference type="Proteomes" id="UP000315082">
    <property type="component" value="Chromosome"/>
</dbReference>
<dbReference type="AlphaFoldDB" id="A0A518JQ25"/>
<feature type="domain" description="Nucleotidyl transferase" evidence="1">
    <location>
        <begin position="2"/>
        <end position="204"/>
    </location>
</feature>
<dbReference type="SUPFAM" id="SSF53448">
    <property type="entry name" value="Nucleotide-diphospho-sugar transferases"/>
    <property type="match status" value="1"/>
</dbReference>
<keyword evidence="3" id="KW-1185">Reference proteome</keyword>
<dbReference type="Pfam" id="PF00483">
    <property type="entry name" value="NTP_transferase"/>
    <property type="match status" value="1"/>
</dbReference>
<dbReference type="PANTHER" id="PTHR47183:SF1">
    <property type="entry name" value="GLUCOSE-1-PHOSPHATE CYTIDYLYLTRANSFERASE"/>
    <property type="match status" value="1"/>
</dbReference>
<dbReference type="InterPro" id="IPR013446">
    <property type="entry name" value="G1P_cyt_trans-like"/>
</dbReference>
<dbReference type="InterPro" id="IPR029044">
    <property type="entry name" value="Nucleotide-diphossugar_trans"/>
</dbReference>
<keyword evidence="2" id="KW-0548">Nucleotidyltransferase</keyword>
<dbReference type="CDD" id="cd02524">
    <property type="entry name" value="G1P_cytidylyltransferase"/>
    <property type="match status" value="1"/>
</dbReference>
<dbReference type="GO" id="GO:0009243">
    <property type="term" value="P:O antigen biosynthetic process"/>
    <property type="evidence" value="ECO:0007669"/>
    <property type="project" value="InterPro"/>
</dbReference>
<gene>
    <name evidence="2" type="primary">rfbF</name>
    <name evidence="2" type="ORF">Poly24_13290</name>
</gene>
<organism evidence="2 3">
    <name type="scientific">Rosistilla carotiformis</name>
    <dbReference type="NCBI Taxonomy" id="2528017"/>
    <lineage>
        <taxon>Bacteria</taxon>
        <taxon>Pseudomonadati</taxon>
        <taxon>Planctomycetota</taxon>
        <taxon>Planctomycetia</taxon>
        <taxon>Pirellulales</taxon>
        <taxon>Pirellulaceae</taxon>
        <taxon>Rosistilla</taxon>
    </lineage>
</organism>
<dbReference type="PANTHER" id="PTHR47183">
    <property type="entry name" value="GLUCOSE-1-PHOSPHATE CYTIDYLYLTRANSFERASE-RELATED"/>
    <property type="match status" value="1"/>
</dbReference>
<evidence type="ECO:0000259" key="1">
    <source>
        <dbReference type="Pfam" id="PF00483"/>
    </source>
</evidence>
<dbReference type="KEGG" id="rcf:Poly24_13290"/>
<keyword evidence="2" id="KW-0808">Transferase</keyword>